<dbReference type="InterPro" id="IPR006500">
    <property type="entry name" value="Helicase_put_C_phage/plasmid"/>
</dbReference>
<organism evidence="5">
    <name type="scientific">marine sediment metagenome</name>
    <dbReference type="NCBI Taxonomy" id="412755"/>
    <lineage>
        <taxon>unclassified sequences</taxon>
        <taxon>metagenomes</taxon>
        <taxon>ecological metagenomes</taxon>
    </lineage>
</organism>
<protein>
    <recommendedName>
        <fullName evidence="4">SF3 helicase domain-containing protein</fullName>
    </recommendedName>
</protein>
<keyword evidence="2" id="KW-0378">Hydrolase</keyword>
<dbReference type="Pfam" id="PF08706">
    <property type="entry name" value="D5_N"/>
    <property type="match status" value="1"/>
</dbReference>
<gene>
    <name evidence="5" type="ORF">S12H4_17554</name>
</gene>
<dbReference type="GO" id="GO:0005524">
    <property type="term" value="F:ATP binding"/>
    <property type="evidence" value="ECO:0007669"/>
    <property type="project" value="UniProtKB-KW"/>
</dbReference>
<name>X1RYL3_9ZZZZ</name>
<dbReference type="GO" id="GO:0016787">
    <property type="term" value="F:hydrolase activity"/>
    <property type="evidence" value="ECO:0007669"/>
    <property type="project" value="UniProtKB-KW"/>
</dbReference>
<dbReference type="InterPro" id="IPR014818">
    <property type="entry name" value="Phage/plasmid_primase_P4_C"/>
</dbReference>
<dbReference type="InterPro" id="IPR027417">
    <property type="entry name" value="P-loop_NTPase"/>
</dbReference>
<dbReference type="EMBL" id="BARW01008595">
    <property type="protein sequence ID" value="GAI85872.1"/>
    <property type="molecule type" value="Genomic_DNA"/>
</dbReference>
<feature type="non-terminal residue" evidence="5">
    <location>
        <position position="1"/>
    </location>
</feature>
<evidence type="ECO:0000259" key="4">
    <source>
        <dbReference type="PROSITE" id="PS51206"/>
    </source>
</evidence>
<dbReference type="InterPro" id="IPR051620">
    <property type="entry name" value="ORF904-like_C"/>
</dbReference>
<reference evidence="5" key="1">
    <citation type="journal article" date="2014" name="Front. Microbiol.">
        <title>High frequency of phylogenetically diverse reductive dehalogenase-homologous genes in deep subseafloor sedimentary metagenomes.</title>
        <authorList>
            <person name="Kawai M."/>
            <person name="Futagami T."/>
            <person name="Toyoda A."/>
            <person name="Takaki Y."/>
            <person name="Nishi S."/>
            <person name="Hori S."/>
            <person name="Arai W."/>
            <person name="Tsubouchi T."/>
            <person name="Morono Y."/>
            <person name="Uchiyama I."/>
            <person name="Ito T."/>
            <person name="Fujiyama A."/>
            <person name="Inagaki F."/>
            <person name="Takami H."/>
        </authorList>
    </citation>
    <scope>NUCLEOTIDE SEQUENCE</scope>
    <source>
        <strain evidence="5">Expedition CK06-06</strain>
    </source>
</reference>
<keyword evidence="3" id="KW-0067">ATP-binding</keyword>
<dbReference type="PANTHER" id="PTHR35372">
    <property type="entry name" value="ATP BINDING PROTEIN-RELATED"/>
    <property type="match status" value="1"/>
</dbReference>
<evidence type="ECO:0000256" key="1">
    <source>
        <dbReference type="ARBA" id="ARBA00022741"/>
    </source>
</evidence>
<dbReference type="AlphaFoldDB" id="X1RYL3"/>
<dbReference type="PANTHER" id="PTHR35372:SF2">
    <property type="entry name" value="SF3 HELICASE DOMAIN-CONTAINING PROTEIN"/>
    <property type="match status" value="1"/>
</dbReference>
<evidence type="ECO:0000313" key="5">
    <source>
        <dbReference type="EMBL" id="GAI85872.1"/>
    </source>
</evidence>
<keyword evidence="1" id="KW-0547">Nucleotide-binding</keyword>
<feature type="domain" description="SF3 helicase" evidence="4">
    <location>
        <begin position="246"/>
        <end position="346"/>
    </location>
</feature>
<evidence type="ECO:0000256" key="2">
    <source>
        <dbReference type="ARBA" id="ARBA00022801"/>
    </source>
</evidence>
<sequence>IIISPDKDDTGESHLQVIGKNLMGIAKKIQILRLPGLKKGEDVSDWLDRGGDLEKLFNLVKTAPEFITQKEEEKESEIVSFGDFRPTDLWNSENFFKKYEGQLLYCKKWNGWLVYQAGKWQEDDRNESQELAKKVIMGYYREASEILDDKERKKIVDQARKSESQRAIRAMIELATSSMAVVPDDFDREPFIFNLKNGTLDLEIMEFREHKAENMLMKITEVDYKPGTECPKWKAFLNKIFEGNKNLIDYLQTALGYSLTGDIGEQCWFILYGIGANGKTTFINVVLEIFGDYAINTPFETFLSKGRFGNIPNDLARMKGARFVSASEAGENRKFNESLLKDMVGS</sequence>
<comment type="caution">
    <text evidence="5">The sequence shown here is derived from an EMBL/GenBank/DDBJ whole genome shotgun (WGS) entry which is preliminary data.</text>
</comment>
<feature type="non-terminal residue" evidence="5">
    <location>
        <position position="346"/>
    </location>
</feature>
<dbReference type="SMART" id="SM00885">
    <property type="entry name" value="D5_N"/>
    <property type="match status" value="1"/>
</dbReference>
<dbReference type="PROSITE" id="PS51206">
    <property type="entry name" value="SF3_HELICASE_1"/>
    <property type="match status" value="1"/>
</dbReference>
<dbReference type="Gene3D" id="3.40.50.300">
    <property type="entry name" value="P-loop containing nucleotide triphosphate hydrolases"/>
    <property type="match status" value="1"/>
</dbReference>
<proteinExistence type="predicted"/>
<evidence type="ECO:0000256" key="3">
    <source>
        <dbReference type="ARBA" id="ARBA00022840"/>
    </source>
</evidence>
<dbReference type="InterPro" id="IPR014015">
    <property type="entry name" value="Helicase_SF3_DNA-vir"/>
</dbReference>
<dbReference type="NCBIfam" id="TIGR01613">
    <property type="entry name" value="primase_Cterm"/>
    <property type="match status" value="1"/>
</dbReference>
<accession>X1RYL3</accession>